<reference evidence="3 4" key="1">
    <citation type="submission" date="2018-11" db="EMBL/GenBank/DDBJ databases">
        <title>Genome sequencing and assembly of Clostridium tagluense strain A121.</title>
        <authorList>
            <person name="Murakami T."/>
            <person name="Segawa T."/>
            <person name="Shcherbakova V.A."/>
            <person name="Mori H."/>
            <person name="Yoshimura Y."/>
        </authorList>
    </citation>
    <scope>NUCLEOTIDE SEQUENCE [LARGE SCALE GENOMIC DNA]</scope>
    <source>
        <strain evidence="3 4">A121</strain>
    </source>
</reference>
<keyword evidence="4" id="KW-1185">Reference proteome</keyword>
<accession>A0A401UHZ7</accession>
<dbReference type="InterPro" id="IPR003646">
    <property type="entry name" value="SH3-like_bac-type"/>
</dbReference>
<feature type="transmembrane region" description="Helical" evidence="1">
    <location>
        <begin position="247"/>
        <end position="264"/>
    </location>
</feature>
<feature type="domain" description="SH3b" evidence="2">
    <location>
        <begin position="403"/>
        <end position="457"/>
    </location>
</feature>
<dbReference type="RefSeq" id="WP_124998325.1">
    <property type="nucleotide sequence ID" value="NZ_BHYK01000003.1"/>
</dbReference>
<proteinExistence type="predicted"/>
<gene>
    <name evidence="3" type="ORF">Ctaglu_08010</name>
</gene>
<comment type="caution">
    <text evidence="3">The sequence shown here is derived from an EMBL/GenBank/DDBJ whole genome shotgun (WGS) entry which is preliminary data.</text>
</comment>
<dbReference type="Proteomes" id="UP000287872">
    <property type="component" value="Unassembled WGS sequence"/>
</dbReference>
<protein>
    <recommendedName>
        <fullName evidence="2">SH3b domain-containing protein</fullName>
    </recommendedName>
</protein>
<evidence type="ECO:0000256" key="1">
    <source>
        <dbReference type="SAM" id="Phobius"/>
    </source>
</evidence>
<keyword evidence="1" id="KW-1133">Transmembrane helix</keyword>
<dbReference type="EMBL" id="BHYK01000003">
    <property type="protein sequence ID" value="GCD09178.1"/>
    <property type="molecule type" value="Genomic_DNA"/>
</dbReference>
<dbReference type="AlphaFoldDB" id="A0A401UHZ7"/>
<dbReference type="OrthoDB" id="9806267at2"/>
<name>A0A401UHZ7_9CLOT</name>
<sequence length="461" mass="51552">MKEDGDKLSLKFTLGLAENTLSKQSESTSKMLSGMALSNMAAMSTSSISASILGISEVMEQFQNKLGKQFKGKDFSMISALSTYSTNTSSIIASIQGISGVMEQFQNKLGKQFKGKDFSMISALSTYSTNTSSIIASIQGISGMMEQFQNKLGKQFKGIDFSMISALSTATLGINGMMAQFQDKLSDQLKGIDLSNVKINENGTVDYLDETINIKDAIEDVSSYFLENMESEQEVEQSAKSVTKIKSIINILMFIFMFVLIINTQPQLVSTSLEKTPIKQQIAENIGKLSGNVESGLDEMAKFFLFIFAFGNKVSGEINGFAIVNPASFIFRYEAIKYILKRIYNTLKKKRESIIYPDEILNDRKRIIKLIKSQFKVSIEKHFNSEIINKIYQGNFGLVSKNSLDVRTSNNFKSPIIYKLILGEVVIIIGKNREWTEIQFVGKDNCDYLGWVSTKYIHRVD</sequence>
<evidence type="ECO:0000259" key="2">
    <source>
        <dbReference type="Pfam" id="PF08239"/>
    </source>
</evidence>
<evidence type="ECO:0000313" key="4">
    <source>
        <dbReference type="Proteomes" id="UP000287872"/>
    </source>
</evidence>
<organism evidence="3 4">
    <name type="scientific">Clostridium tagluense</name>
    <dbReference type="NCBI Taxonomy" id="360422"/>
    <lineage>
        <taxon>Bacteria</taxon>
        <taxon>Bacillati</taxon>
        <taxon>Bacillota</taxon>
        <taxon>Clostridia</taxon>
        <taxon>Eubacteriales</taxon>
        <taxon>Clostridiaceae</taxon>
        <taxon>Clostridium</taxon>
    </lineage>
</organism>
<dbReference type="Pfam" id="PF08239">
    <property type="entry name" value="SH3_3"/>
    <property type="match status" value="1"/>
</dbReference>
<keyword evidence="1" id="KW-0472">Membrane</keyword>
<keyword evidence="1" id="KW-0812">Transmembrane</keyword>
<evidence type="ECO:0000313" key="3">
    <source>
        <dbReference type="EMBL" id="GCD09178.1"/>
    </source>
</evidence>
<dbReference type="Gene3D" id="2.30.30.40">
    <property type="entry name" value="SH3 Domains"/>
    <property type="match status" value="1"/>
</dbReference>